<dbReference type="Pfam" id="PF00072">
    <property type="entry name" value="Response_reg"/>
    <property type="match status" value="1"/>
</dbReference>
<dbReference type="InterPro" id="IPR011006">
    <property type="entry name" value="CheY-like_superfamily"/>
</dbReference>
<dbReference type="AlphaFoldDB" id="A0A9D2LWB0"/>
<proteinExistence type="predicted"/>
<evidence type="ECO:0000256" key="2">
    <source>
        <dbReference type="ARBA" id="ARBA00024867"/>
    </source>
</evidence>
<keyword evidence="3" id="KW-0597">Phosphoprotein</keyword>
<accession>A0A9D2LWB0</accession>
<protein>
    <recommendedName>
        <fullName evidence="1">Stage 0 sporulation protein A homolog</fullName>
    </recommendedName>
</protein>
<feature type="domain" description="HTH LytTR-type" evidence="5">
    <location>
        <begin position="133"/>
        <end position="231"/>
    </location>
</feature>
<feature type="modified residue" description="4-aspartylphosphate" evidence="3">
    <location>
        <position position="60"/>
    </location>
</feature>
<evidence type="ECO:0000256" key="3">
    <source>
        <dbReference type="PROSITE-ProRule" id="PRU00169"/>
    </source>
</evidence>
<comment type="function">
    <text evidence="2">May play the central regulatory role in sporulation. It may be an element of the effector pathway responsible for the activation of sporulation genes in response to nutritional stress. Spo0A may act in concert with spo0H (a sigma factor) to control the expression of some genes that are critical to the sporulation process.</text>
</comment>
<dbReference type="PANTHER" id="PTHR37299:SF1">
    <property type="entry name" value="STAGE 0 SPORULATION PROTEIN A HOMOLOG"/>
    <property type="match status" value="1"/>
</dbReference>
<dbReference type="InterPro" id="IPR001789">
    <property type="entry name" value="Sig_transdc_resp-reg_receiver"/>
</dbReference>
<dbReference type="PROSITE" id="PS50930">
    <property type="entry name" value="HTH_LYTTR"/>
    <property type="match status" value="1"/>
</dbReference>
<keyword evidence="6" id="KW-0238">DNA-binding</keyword>
<dbReference type="InterPro" id="IPR007492">
    <property type="entry name" value="LytTR_DNA-bd_dom"/>
</dbReference>
<organism evidence="6 7">
    <name type="scientific">Candidatus Acutalibacter ornithocaccae</name>
    <dbReference type="NCBI Taxonomy" id="2838416"/>
    <lineage>
        <taxon>Bacteria</taxon>
        <taxon>Bacillati</taxon>
        <taxon>Bacillota</taxon>
        <taxon>Clostridia</taxon>
        <taxon>Eubacteriales</taxon>
        <taxon>Acutalibacteraceae</taxon>
        <taxon>Acutalibacter</taxon>
    </lineage>
</organism>
<dbReference type="SMART" id="SM00850">
    <property type="entry name" value="LytTR"/>
    <property type="match status" value="1"/>
</dbReference>
<evidence type="ECO:0000313" key="7">
    <source>
        <dbReference type="Proteomes" id="UP000824214"/>
    </source>
</evidence>
<evidence type="ECO:0000259" key="4">
    <source>
        <dbReference type="PROSITE" id="PS50110"/>
    </source>
</evidence>
<dbReference type="SUPFAM" id="SSF52172">
    <property type="entry name" value="CheY-like"/>
    <property type="match status" value="1"/>
</dbReference>
<dbReference type="InterPro" id="IPR046947">
    <property type="entry name" value="LytR-like"/>
</dbReference>
<reference evidence="6" key="2">
    <citation type="submission" date="2021-04" db="EMBL/GenBank/DDBJ databases">
        <authorList>
            <person name="Gilroy R."/>
        </authorList>
    </citation>
    <scope>NUCLEOTIDE SEQUENCE</scope>
    <source>
        <strain evidence="6">ChiBcolR8-3208</strain>
    </source>
</reference>
<comment type="caution">
    <text evidence="6">The sequence shown here is derived from an EMBL/GenBank/DDBJ whole genome shotgun (WGS) entry which is preliminary data.</text>
</comment>
<feature type="domain" description="Response regulatory" evidence="4">
    <location>
        <begin position="4"/>
        <end position="123"/>
    </location>
</feature>
<gene>
    <name evidence="6" type="ORF">H9942_02455</name>
</gene>
<dbReference type="GO" id="GO:0003677">
    <property type="term" value="F:DNA binding"/>
    <property type="evidence" value="ECO:0007669"/>
    <property type="project" value="UniProtKB-KW"/>
</dbReference>
<dbReference type="Pfam" id="PF04397">
    <property type="entry name" value="LytTR"/>
    <property type="match status" value="1"/>
</dbReference>
<sequence length="233" mass="26630">MDYRVAVCDDQQEDRDFGQQCVLAWAQARGFAVEVAQFPTGEAFLFQYEEDRAWDILLLDVEMAQVSGVELAQRIRQEDQALQIVFLTGYSDYIAQGYDVSALHYLLKPVSREKLFAVLDRAAQRLESAQRTLVLELPGELVRVALREIEYVEVRQNYVTVHTGKEAYTVKKPLSALERELDSRFHRVGRSYLLNLGKVRRVTKKEAVLRSGAVIPLPRGAYEPLNQAIIQKL</sequence>
<dbReference type="SMART" id="SM00448">
    <property type="entry name" value="REC"/>
    <property type="match status" value="1"/>
</dbReference>
<name>A0A9D2LWB0_9FIRM</name>
<evidence type="ECO:0000313" key="6">
    <source>
        <dbReference type="EMBL" id="HJB36915.1"/>
    </source>
</evidence>
<evidence type="ECO:0000259" key="5">
    <source>
        <dbReference type="PROSITE" id="PS50930"/>
    </source>
</evidence>
<evidence type="ECO:0000256" key="1">
    <source>
        <dbReference type="ARBA" id="ARBA00018672"/>
    </source>
</evidence>
<dbReference type="GO" id="GO:0000156">
    <property type="term" value="F:phosphorelay response regulator activity"/>
    <property type="evidence" value="ECO:0007669"/>
    <property type="project" value="InterPro"/>
</dbReference>
<dbReference type="Gene3D" id="2.40.50.1020">
    <property type="entry name" value="LytTr DNA-binding domain"/>
    <property type="match status" value="1"/>
</dbReference>
<dbReference type="PROSITE" id="PS50110">
    <property type="entry name" value="RESPONSE_REGULATORY"/>
    <property type="match status" value="1"/>
</dbReference>
<dbReference type="EMBL" id="DWXZ01000042">
    <property type="protein sequence ID" value="HJB36915.1"/>
    <property type="molecule type" value="Genomic_DNA"/>
</dbReference>
<dbReference type="Gene3D" id="3.40.50.2300">
    <property type="match status" value="1"/>
</dbReference>
<dbReference type="PANTHER" id="PTHR37299">
    <property type="entry name" value="TRANSCRIPTIONAL REGULATOR-RELATED"/>
    <property type="match status" value="1"/>
</dbReference>
<reference evidence="6" key="1">
    <citation type="journal article" date="2021" name="PeerJ">
        <title>Extensive microbial diversity within the chicken gut microbiome revealed by metagenomics and culture.</title>
        <authorList>
            <person name="Gilroy R."/>
            <person name="Ravi A."/>
            <person name="Getino M."/>
            <person name="Pursley I."/>
            <person name="Horton D.L."/>
            <person name="Alikhan N.F."/>
            <person name="Baker D."/>
            <person name="Gharbi K."/>
            <person name="Hall N."/>
            <person name="Watson M."/>
            <person name="Adriaenssens E.M."/>
            <person name="Foster-Nyarko E."/>
            <person name="Jarju S."/>
            <person name="Secka A."/>
            <person name="Antonio M."/>
            <person name="Oren A."/>
            <person name="Chaudhuri R.R."/>
            <person name="La Ragione R."/>
            <person name="Hildebrand F."/>
            <person name="Pallen M.J."/>
        </authorList>
    </citation>
    <scope>NUCLEOTIDE SEQUENCE</scope>
    <source>
        <strain evidence="6">ChiBcolR8-3208</strain>
    </source>
</reference>
<dbReference type="Proteomes" id="UP000824214">
    <property type="component" value="Unassembled WGS sequence"/>
</dbReference>